<feature type="region of interest" description="Disordered" evidence="1">
    <location>
        <begin position="1"/>
        <end position="69"/>
    </location>
</feature>
<dbReference type="GO" id="GO:0003727">
    <property type="term" value="F:single-stranded RNA binding"/>
    <property type="evidence" value="ECO:0007669"/>
    <property type="project" value="TreeGrafter"/>
</dbReference>
<dbReference type="STRING" id="63057.A0A2P5EXC4"/>
<dbReference type="PANTHER" id="PTHR44917:SF1">
    <property type="entry name" value="PROTEIN HIGH CHLOROPHYLL FLUORESCENT 107"/>
    <property type="match status" value="1"/>
</dbReference>
<comment type="caution">
    <text evidence="2">The sequence shown here is derived from an EMBL/GenBank/DDBJ whole genome shotgun (WGS) entry which is preliminary data.</text>
</comment>
<reference evidence="3" key="1">
    <citation type="submission" date="2016-06" db="EMBL/GenBank/DDBJ databases">
        <title>Parallel loss of symbiosis genes in relatives of nitrogen-fixing non-legume Parasponia.</title>
        <authorList>
            <person name="Van Velzen R."/>
            <person name="Holmer R."/>
            <person name="Bu F."/>
            <person name="Rutten L."/>
            <person name="Van Zeijl A."/>
            <person name="Liu W."/>
            <person name="Santuari L."/>
            <person name="Cao Q."/>
            <person name="Sharma T."/>
            <person name="Shen D."/>
            <person name="Roswanjaya Y."/>
            <person name="Wardhani T."/>
            <person name="Kalhor M.S."/>
            <person name="Jansen J."/>
            <person name="Van den Hoogen J."/>
            <person name="Gungor B."/>
            <person name="Hartog M."/>
            <person name="Hontelez J."/>
            <person name="Verver J."/>
            <person name="Yang W.-C."/>
            <person name="Schijlen E."/>
            <person name="Repin R."/>
            <person name="Schilthuizen M."/>
            <person name="Schranz E."/>
            <person name="Heidstra R."/>
            <person name="Miyata K."/>
            <person name="Fedorova E."/>
            <person name="Kohlen W."/>
            <person name="Bisseling T."/>
            <person name="Smit S."/>
            <person name="Geurts R."/>
        </authorList>
    </citation>
    <scope>NUCLEOTIDE SEQUENCE [LARGE SCALE GENOMIC DNA]</scope>
    <source>
        <strain evidence="3">cv. RG33-2</strain>
    </source>
</reference>
<feature type="compositionally biased region" description="Acidic residues" evidence="1">
    <location>
        <begin position="54"/>
        <end position="66"/>
    </location>
</feature>
<evidence type="ECO:0000313" key="3">
    <source>
        <dbReference type="Proteomes" id="UP000237000"/>
    </source>
</evidence>
<evidence type="ECO:0000256" key="1">
    <source>
        <dbReference type="SAM" id="MobiDB-lite"/>
    </source>
</evidence>
<dbReference type="OrthoDB" id="541719at2759"/>
<dbReference type="GO" id="GO:0006397">
    <property type="term" value="P:mRNA processing"/>
    <property type="evidence" value="ECO:0007669"/>
    <property type="project" value="InterPro"/>
</dbReference>
<proteinExistence type="predicted"/>
<dbReference type="GO" id="GO:0009507">
    <property type="term" value="C:chloroplast"/>
    <property type="evidence" value="ECO:0007669"/>
    <property type="project" value="TreeGrafter"/>
</dbReference>
<dbReference type="EMBL" id="JXTC01000086">
    <property type="protein sequence ID" value="PON90185.1"/>
    <property type="molecule type" value="Genomic_DNA"/>
</dbReference>
<accession>A0A2P5EXC4</accession>
<name>A0A2P5EXC4_TREOI</name>
<dbReference type="InParanoid" id="A0A2P5EXC4"/>
<dbReference type="Proteomes" id="UP000237000">
    <property type="component" value="Unassembled WGS sequence"/>
</dbReference>
<dbReference type="GO" id="GO:0006417">
    <property type="term" value="P:regulation of translation"/>
    <property type="evidence" value="ECO:0007669"/>
    <property type="project" value="TreeGrafter"/>
</dbReference>
<dbReference type="InterPro" id="IPR044624">
    <property type="entry name" value="Mbb1-like"/>
</dbReference>
<keyword evidence="3" id="KW-1185">Reference proteome</keyword>
<feature type="compositionally biased region" description="Polar residues" evidence="1">
    <location>
        <begin position="10"/>
        <end position="25"/>
    </location>
</feature>
<protein>
    <submittedName>
        <fullName evidence="2">Uncharacterized protein</fullName>
    </submittedName>
</protein>
<dbReference type="GO" id="GO:0003729">
    <property type="term" value="F:mRNA binding"/>
    <property type="evidence" value="ECO:0007669"/>
    <property type="project" value="InterPro"/>
</dbReference>
<gene>
    <name evidence="2" type="ORF">TorRG33x02_140350</name>
</gene>
<dbReference type="PANTHER" id="PTHR44917">
    <property type="entry name" value="PROTEIN HIGH CHLOROPHYLL FLUORESCENT 107"/>
    <property type="match status" value="1"/>
</dbReference>
<sequence length="134" mass="14610">MSKYFHPICDSSSAPVLDPPTSNAAAVSRRPDSSPEKLPVVRRPAMEVTPGDGERDDDDSVGEEDEKELKSTMAIDAGLTEFAKKMLIFKPGEGVGSGLKEKPLMVNLDLALYKAKVLTKSFQFAKVEEILQKV</sequence>
<dbReference type="AlphaFoldDB" id="A0A2P5EXC4"/>
<organism evidence="2 3">
    <name type="scientific">Trema orientale</name>
    <name type="common">Charcoal tree</name>
    <name type="synonym">Celtis orientalis</name>
    <dbReference type="NCBI Taxonomy" id="63057"/>
    <lineage>
        <taxon>Eukaryota</taxon>
        <taxon>Viridiplantae</taxon>
        <taxon>Streptophyta</taxon>
        <taxon>Embryophyta</taxon>
        <taxon>Tracheophyta</taxon>
        <taxon>Spermatophyta</taxon>
        <taxon>Magnoliopsida</taxon>
        <taxon>eudicotyledons</taxon>
        <taxon>Gunneridae</taxon>
        <taxon>Pentapetalae</taxon>
        <taxon>rosids</taxon>
        <taxon>fabids</taxon>
        <taxon>Rosales</taxon>
        <taxon>Cannabaceae</taxon>
        <taxon>Trema</taxon>
    </lineage>
</organism>
<evidence type="ECO:0000313" key="2">
    <source>
        <dbReference type="EMBL" id="PON90185.1"/>
    </source>
</evidence>